<gene>
    <name evidence="8" type="ORF">EKN56_15265</name>
</gene>
<dbReference type="PANTHER" id="PTHR43124:SF3">
    <property type="entry name" value="CHLORAMPHENICOL EFFLUX PUMP RV0191"/>
    <property type="match status" value="1"/>
</dbReference>
<feature type="transmembrane region" description="Helical" evidence="6">
    <location>
        <begin position="400"/>
        <end position="419"/>
    </location>
</feature>
<keyword evidence="9" id="KW-1185">Reference proteome</keyword>
<keyword evidence="5 6" id="KW-0472">Membrane</keyword>
<feature type="transmembrane region" description="Helical" evidence="6">
    <location>
        <begin position="74"/>
        <end position="96"/>
    </location>
</feature>
<feature type="transmembrane region" description="Helical" evidence="6">
    <location>
        <begin position="272"/>
        <end position="295"/>
    </location>
</feature>
<feature type="transmembrane region" description="Helical" evidence="6">
    <location>
        <begin position="105"/>
        <end position="123"/>
    </location>
</feature>
<dbReference type="InterPro" id="IPR011701">
    <property type="entry name" value="MFS"/>
</dbReference>
<keyword evidence="2" id="KW-1003">Cell membrane</keyword>
<feature type="transmembrane region" description="Helical" evidence="6">
    <location>
        <begin position="191"/>
        <end position="209"/>
    </location>
</feature>
<name>A0A411WN49_9GAMM</name>
<dbReference type="EMBL" id="CP034752">
    <property type="protein sequence ID" value="QBH97644.1"/>
    <property type="molecule type" value="Genomic_DNA"/>
</dbReference>
<dbReference type="Gene3D" id="1.20.1250.20">
    <property type="entry name" value="MFS general substrate transporter like domains"/>
    <property type="match status" value="1"/>
</dbReference>
<evidence type="ECO:0000256" key="6">
    <source>
        <dbReference type="SAM" id="Phobius"/>
    </source>
</evidence>
<dbReference type="OrthoDB" id="6368326at2"/>
<feature type="transmembrane region" description="Helical" evidence="6">
    <location>
        <begin position="129"/>
        <end position="150"/>
    </location>
</feature>
<dbReference type="GO" id="GO:0022857">
    <property type="term" value="F:transmembrane transporter activity"/>
    <property type="evidence" value="ECO:0007669"/>
    <property type="project" value="InterPro"/>
</dbReference>
<sequence length="426" mass="45918">MVDTLHHPTIIRVMDIITQERYVSASHQEQQVTPSATQAFIVFLAGVSAALHIWKLPPALPVLQETLELSLSQAGWLISVFQLAGMLLGLVFGLFVQRIGQKQSILIGLCVLSAASFAGATASGIATLLVFRIIEGFALLMVTMSAPALIKHIAPKARLSFFVALWSAYIPTATVFALFAGASMLNYFDWSALWTGSGIITLMMALLVWRMVKENGSGHTPGHNQLHQAWLSIKQTLTVKEPWLVAVTFSMYTSQWVAIISFLPIIYREAGISGALMGTFTAIAAGVNIVGNLLAGKLLQQKVSANLLLNIAFITMIVSAFVAFGLNSSPWTQFIAITLFSAAGGLAPATLFNLAVKVTPSAQNIPVTIGWLQQWISFGQFAGPIIVALLVDYTQGWRSVWLLTGAWGALGIILSYLLCRTAAVKS</sequence>
<feature type="transmembrane region" description="Helical" evidence="6">
    <location>
        <begin position="375"/>
        <end position="394"/>
    </location>
</feature>
<dbReference type="InterPro" id="IPR020846">
    <property type="entry name" value="MFS_dom"/>
</dbReference>
<feature type="domain" description="Major facilitator superfamily (MFS) profile" evidence="7">
    <location>
        <begin position="38"/>
        <end position="423"/>
    </location>
</feature>
<evidence type="ECO:0000313" key="8">
    <source>
        <dbReference type="EMBL" id="QBH97644.1"/>
    </source>
</evidence>
<evidence type="ECO:0000259" key="7">
    <source>
        <dbReference type="PROSITE" id="PS50850"/>
    </source>
</evidence>
<feature type="transmembrane region" description="Helical" evidence="6">
    <location>
        <begin position="332"/>
        <end position="354"/>
    </location>
</feature>
<protein>
    <submittedName>
        <fullName evidence="8">MFS transporter</fullName>
    </submittedName>
</protein>
<dbReference type="PANTHER" id="PTHR43124">
    <property type="entry name" value="PURINE EFFLUX PUMP PBUE"/>
    <property type="match status" value="1"/>
</dbReference>
<dbReference type="InterPro" id="IPR050189">
    <property type="entry name" value="MFS_Efflux_Transporters"/>
</dbReference>
<dbReference type="SUPFAM" id="SSF103473">
    <property type="entry name" value="MFS general substrate transporter"/>
    <property type="match status" value="1"/>
</dbReference>
<evidence type="ECO:0000313" key="9">
    <source>
        <dbReference type="Proteomes" id="UP000293154"/>
    </source>
</evidence>
<evidence type="ECO:0000256" key="2">
    <source>
        <dbReference type="ARBA" id="ARBA00022475"/>
    </source>
</evidence>
<feature type="transmembrane region" description="Helical" evidence="6">
    <location>
        <begin position="307"/>
        <end position="326"/>
    </location>
</feature>
<dbReference type="AlphaFoldDB" id="A0A411WN49"/>
<dbReference type="InterPro" id="IPR036259">
    <property type="entry name" value="MFS_trans_sf"/>
</dbReference>
<comment type="subcellular location">
    <subcellularLocation>
        <location evidence="1">Cell membrane</location>
        <topology evidence="1">Multi-pass membrane protein</topology>
    </subcellularLocation>
</comment>
<feature type="transmembrane region" description="Helical" evidence="6">
    <location>
        <begin position="162"/>
        <end position="185"/>
    </location>
</feature>
<evidence type="ECO:0000256" key="5">
    <source>
        <dbReference type="ARBA" id="ARBA00023136"/>
    </source>
</evidence>
<feature type="transmembrane region" description="Helical" evidence="6">
    <location>
        <begin position="243"/>
        <end position="266"/>
    </location>
</feature>
<feature type="transmembrane region" description="Helical" evidence="6">
    <location>
        <begin position="36"/>
        <end position="54"/>
    </location>
</feature>
<reference evidence="8 9" key="1">
    <citation type="submission" date="2019-03" db="EMBL/GenBank/DDBJ databases">
        <title>Pragia sp. nov. isolated from the gut tract of Carduelis flavirostris.</title>
        <authorList>
            <person name="Ge Y."/>
        </authorList>
    </citation>
    <scope>NUCLEOTIDE SEQUENCE [LARGE SCALE GENOMIC DNA]</scope>
    <source>
        <strain evidence="8 9">CF-458</strain>
    </source>
</reference>
<dbReference type="GO" id="GO:0005886">
    <property type="term" value="C:plasma membrane"/>
    <property type="evidence" value="ECO:0007669"/>
    <property type="project" value="UniProtKB-SubCell"/>
</dbReference>
<dbReference type="KEGG" id="prag:EKN56_15265"/>
<dbReference type="Proteomes" id="UP000293154">
    <property type="component" value="Chromosome"/>
</dbReference>
<accession>A0A411WN49</accession>
<evidence type="ECO:0000256" key="1">
    <source>
        <dbReference type="ARBA" id="ARBA00004651"/>
    </source>
</evidence>
<evidence type="ECO:0000256" key="4">
    <source>
        <dbReference type="ARBA" id="ARBA00022989"/>
    </source>
</evidence>
<keyword evidence="3 6" id="KW-0812">Transmembrane</keyword>
<evidence type="ECO:0000256" key="3">
    <source>
        <dbReference type="ARBA" id="ARBA00022692"/>
    </source>
</evidence>
<organism evidence="8 9">
    <name type="scientific">Limnobaculum zhutongyuii</name>
    <dbReference type="NCBI Taxonomy" id="2498113"/>
    <lineage>
        <taxon>Bacteria</taxon>
        <taxon>Pseudomonadati</taxon>
        <taxon>Pseudomonadota</taxon>
        <taxon>Gammaproteobacteria</taxon>
        <taxon>Enterobacterales</taxon>
        <taxon>Budviciaceae</taxon>
        <taxon>Limnobaculum</taxon>
    </lineage>
</organism>
<dbReference type="Pfam" id="PF07690">
    <property type="entry name" value="MFS_1"/>
    <property type="match status" value="1"/>
</dbReference>
<keyword evidence="4 6" id="KW-1133">Transmembrane helix</keyword>
<dbReference type="PROSITE" id="PS50850">
    <property type="entry name" value="MFS"/>
    <property type="match status" value="1"/>
</dbReference>
<proteinExistence type="predicted"/>